<evidence type="ECO:0000256" key="4">
    <source>
        <dbReference type="ARBA" id="ARBA00022807"/>
    </source>
</evidence>
<dbReference type="PROSITE" id="PS50600">
    <property type="entry name" value="ULP_PROTEASE"/>
    <property type="match status" value="1"/>
</dbReference>
<dbReference type="Pfam" id="PF02902">
    <property type="entry name" value="Peptidase_C48"/>
    <property type="match status" value="1"/>
</dbReference>
<dbReference type="AlphaFoldDB" id="A0A1B6JJV4"/>
<evidence type="ECO:0000259" key="5">
    <source>
        <dbReference type="PROSITE" id="PS50600"/>
    </source>
</evidence>
<name>A0A1B6JJV4_9HEMI</name>
<evidence type="ECO:0000256" key="1">
    <source>
        <dbReference type="ARBA" id="ARBA00005234"/>
    </source>
</evidence>
<feature type="domain" description="Ubiquitin-like protease family profile" evidence="5">
    <location>
        <begin position="1"/>
        <end position="174"/>
    </location>
</feature>
<evidence type="ECO:0000313" key="6">
    <source>
        <dbReference type="EMBL" id="JAS99382.1"/>
    </source>
</evidence>
<feature type="non-terminal residue" evidence="6">
    <location>
        <position position="1"/>
    </location>
</feature>
<sequence length="174" mass="19610">NLDKKGVFTTHDTQQQNKLPERTQISLEILGNEWLTDESIQFYYQVLAAKVIDNTKILLMNPIISQAIKCLSDFEHVLDKVELQGKTHIVIPVNDSPAVDKPGGSGSHWSLLLYVAEMEEFLYYDSLGLKNFDHAVKISSALQTFLNKNVKCKITPVKVPQQSNGFDCGIYLLL</sequence>
<dbReference type="InterPro" id="IPR044613">
    <property type="entry name" value="Nep1/2-like"/>
</dbReference>
<evidence type="ECO:0000256" key="3">
    <source>
        <dbReference type="ARBA" id="ARBA00022801"/>
    </source>
</evidence>
<keyword evidence="4" id="KW-0788">Thiol protease</keyword>
<proteinExistence type="inferred from homology"/>
<evidence type="ECO:0000256" key="2">
    <source>
        <dbReference type="ARBA" id="ARBA00022670"/>
    </source>
</evidence>
<reference evidence="6" key="1">
    <citation type="submission" date="2015-11" db="EMBL/GenBank/DDBJ databases">
        <title>De novo transcriptome assembly of four potential Pierce s Disease insect vectors from Arizona vineyards.</title>
        <authorList>
            <person name="Tassone E.E."/>
        </authorList>
    </citation>
    <scope>NUCLEOTIDE SEQUENCE</scope>
</reference>
<accession>A0A1B6JJV4</accession>
<dbReference type="Gene3D" id="3.40.395.10">
    <property type="entry name" value="Adenoviral Proteinase, Chain A"/>
    <property type="match status" value="1"/>
</dbReference>
<keyword evidence="3" id="KW-0378">Hydrolase</keyword>
<dbReference type="InterPro" id="IPR038765">
    <property type="entry name" value="Papain-like_cys_pep_sf"/>
</dbReference>
<keyword evidence="2" id="KW-0645">Protease</keyword>
<dbReference type="PANTHER" id="PTHR46468">
    <property type="entry name" value="SENTRIN-SPECIFIC PROTEASE 8"/>
    <property type="match status" value="1"/>
</dbReference>
<dbReference type="GO" id="GO:0006508">
    <property type="term" value="P:proteolysis"/>
    <property type="evidence" value="ECO:0007669"/>
    <property type="project" value="UniProtKB-KW"/>
</dbReference>
<comment type="similarity">
    <text evidence="1">Belongs to the peptidase C48 family.</text>
</comment>
<dbReference type="GO" id="GO:0019784">
    <property type="term" value="F:deNEDDylase activity"/>
    <property type="evidence" value="ECO:0007669"/>
    <property type="project" value="InterPro"/>
</dbReference>
<dbReference type="SUPFAM" id="SSF54001">
    <property type="entry name" value="Cysteine proteinases"/>
    <property type="match status" value="1"/>
</dbReference>
<dbReference type="EMBL" id="GECU01008324">
    <property type="protein sequence ID" value="JAS99382.1"/>
    <property type="molecule type" value="Transcribed_RNA"/>
</dbReference>
<gene>
    <name evidence="6" type="ORF">g.5832</name>
</gene>
<dbReference type="GO" id="GO:0008234">
    <property type="term" value="F:cysteine-type peptidase activity"/>
    <property type="evidence" value="ECO:0007669"/>
    <property type="project" value="UniProtKB-KW"/>
</dbReference>
<feature type="non-terminal residue" evidence="6">
    <location>
        <position position="174"/>
    </location>
</feature>
<dbReference type="GO" id="GO:0000338">
    <property type="term" value="P:protein deneddylation"/>
    <property type="evidence" value="ECO:0007669"/>
    <property type="project" value="TreeGrafter"/>
</dbReference>
<dbReference type="InterPro" id="IPR003653">
    <property type="entry name" value="Peptidase_C48_C"/>
</dbReference>
<organism evidence="6">
    <name type="scientific">Homalodisca liturata</name>
    <dbReference type="NCBI Taxonomy" id="320908"/>
    <lineage>
        <taxon>Eukaryota</taxon>
        <taxon>Metazoa</taxon>
        <taxon>Ecdysozoa</taxon>
        <taxon>Arthropoda</taxon>
        <taxon>Hexapoda</taxon>
        <taxon>Insecta</taxon>
        <taxon>Pterygota</taxon>
        <taxon>Neoptera</taxon>
        <taxon>Paraneoptera</taxon>
        <taxon>Hemiptera</taxon>
        <taxon>Auchenorrhyncha</taxon>
        <taxon>Membracoidea</taxon>
        <taxon>Cicadellidae</taxon>
        <taxon>Cicadellinae</taxon>
        <taxon>Proconiini</taxon>
        <taxon>Homalodisca</taxon>
    </lineage>
</organism>
<protein>
    <recommendedName>
        <fullName evidence="5">Ubiquitin-like protease family profile domain-containing protein</fullName>
    </recommendedName>
</protein>
<dbReference type="PANTHER" id="PTHR46468:SF1">
    <property type="entry name" value="SENTRIN-SPECIFIC PROTEASE 8"/>
    <property type="match status" value="1"/>
</dbReference>